<organism evidence="1 2">
    <name type="scientific">Entomophthora muscae</name>
    <dbReference type="NCBI Taxonomy" id="34485"/>
    <lineage>
        <taxon>Eukaryota</taxon>
        <taxon>Fungi</taxon>
        <taxon>Fungi incertae sedis</taxon>
        <taxon>Zoopagomycota</taxon>
        <taxon>Entomophthoromycotina</taxon>
        <taxon>Entomophthoromycetes</taxon>
        <taxon>Entomophthorales</taxon>
        <taxon>Entomophthoraceae</taxon>
        <taxon>Entomophthora</taxon>
    </lineage>
</organism>
<evidence type="ECO:0000313" key="1">
    <source>
        <dbReference type="EMBL" id="KAJ9051019.1"/>
    </source>
</evidence>
<dbReference type="Proteomes" id="UP001165960">
    <property type="component" value="Unassembled WGS sequence"/>
</dbReference>
<comment type="caution">
    <text evidence="1">The sequence shown here is derived from an EMBL/GenBank/DDBJ whole genome shotgun (WGS) entry which is preliminary data.</text>
</comment>
<evidence type="ECO:0000313" key="2">
    <source>
        <dbReference type="Proteomes" id="UP001165960"/>
    </source>
</evidence>
<proteinExistence type="predicted"/>
<protein>
    <submittedName>
        <fullName evidence="1">Uncharacterized protein</fullName>
    </submittedName>
</protein>
<dbReference type="EMBL" id="QTSX02007126">
    <property type="protein sequence ID" value="KAJ9051019.1"/>
    <property type="molecule type" value="Genomic_DNA"/>
</dbReference>
<reference evidence="1" key="1">
    <citation type="submission" date="2022-04" db="EMBL/GenBank/DDBJ databases">
        <title>Genome of the entomopathogenic fungus Entomophthora muscae.</title>
        <authorList>
            <person name="Elya C."/>
            <person name="Lovett B.R."/>
            <person name="Lee E."/>
            <person name="Macias A.M."/>
            <person name="Hajek A.E."/>
            <person name="De Bivort B.L."/>
            <person name="Kasson M.T."/>
            <person name="De Fine Licht H.H."/>
            <person name="Stajich J.E."/>
        </authorList>
    </citation>
    <scope>NUCLEOTIDE SEQUENCE</scope>
    <source>
        <strain evidence="1">Berkeley</strain>
    </source>
</reference>
<keyword evidence="2" id="KW-1185">Reference proteome</keyword>
<sequence>MDHLVCYLAGNLALGATEGLPISSVTLNDRAKEDLDLAERLAETCWYTYTMNPTGLSAEITFFQTQGDKDAYVKRTDSHSLLRPETIESLFILYRITRNEKYRAWGWEMFRAFEKYAKVETGFTNLAKVTQSDPEHQDKVETFFLVSRHFLFAYPSKGRDSQVLLPPVLASRLYPTRHLRIQHRSASPPQIPSRP</sequence>
<gene>
    <name evidence="1" type="ORF">DSO57_1008566</name>
</gene>
<accession>A0ACC2RLV4</accession>
<name>A0ACC2RLV4_9FUNG</name>